<keyword evidence="2" id="KW-0812">Transmembrane</keyword>
<feature type="region of interest" description="Disordered" evidence="1">
    <location>
        <begin position="288"/>
        <end position="311"/>
    </location>
</feature>
<sequence>MVVPIGGFSALELNFWGHVGATPLLGVSMFQGYIFFTNYNDSFRLRLFVGCLMLLDFSTTLFNSLSQRTIIITNSGNPATLTGAKSTLAAEAAATLVVTWLTQIFFAFRVHQVSPTRRVILVLIVFFASLAIAVGMVQTYFVAALPFQELRTLKFKVVNTCAGVFAALSDALAVSAMCMTFVQSKMDTKRFQSVLRYLFIYTVNRGIIVTSAQILAVVLYVYAPTNFYWTPVHNLLSKLYLNTLLAMLNSRGTLRSKLFGETEVAPHNAAQCFPDRSMDVASGETRSTMHWRSAPSEGDISAQPRGIDCEP</sequence>
<dbReference type="AlphaFoldDB" id="A0A4Y7Q7P0"/>
<keyword evidence="5" id="KW-1185">Reference proteome</keyword>
<dbReference type="VEuPathDB" id="FungiDB:BD410DRAFT_160569"/>
<feature type="transmembrane region" description="Helical" evidence="2">
    <location>
        <begin position="86"/>
        <end position="108"/>
    </location>
</feature>
<feature type="domain" description="DUF6534" evidence="3">
    <location>
        <begin position="166"/>
        <end position="252"/>
    </location>
</feature>
<feature type="transmembrane region" description="Helical" evidence="2">
    <location>
        <begin position="120"/>
        <end position="142"/>
    </location>
</feature>
<dbReference type="STRING" id="50990.A0A4Y7Q7P0"/>
<gene>
    <name evidence="4" type="ORF">BD410DRAFT_160569</name>
</gene>
<keyword evidence="2" id="KW-1133">Transmembrane helix</keyword>
<accession>A0A4Y7Q7P0</accession>
<dbReference type="Proteomes" id="UP000294933">
    <property type="component" value="Unassembled WGS sequence"/>
</dbReference>
<feature type="transmembrane region" description="Helical" evidence="2">
    <location>
        <begin position="194"/>
        <end position="222"/>
    </location>
</feature>
<evidence type="ECO:0000256" key="1">
    <source>
        <dbReference type="SAM" id="MobiDB-lite"/>
    </source>
</evidence>
<evidence type="ECO:0000313" key="4">
    <source>
        <dbReference type="EMBL" id="TDL23435.1"/>
    </source>
</evidence>
<keyword evidence="2" id="KW-0472">Membrane</keyword>
<evidence type="ECO:0000313" key="5">
    <source>
        <dbReference type="Proteomes" id="UP000294933"/>
    </source>
</evidence>
<dbReference type="PANTHER" id="PTHR40465:SF1">
    <property type="entry name" value="DUF6534 DOMAIN-CONTAINING PROTEIN"/>
    <property type="match status" value="1"/>
</dbReference>
<dbReference type="InterPro" id="IPR045339">
    <property type="entry name" value="DUF6534"/>
</dbReference>
<organism evidence="4 5">
    <name type="scientific">Rickenella mellea</name>
    <dbReference type="NCBI Taxonomy" id="50990"/>
    <lineage>
        <taxon>Eukaryota</taxon>
        <taxon>Fungi</taxon>
        <taxon>Dikarya</taxon>
        <taxon>Basidiomycota</taxon>
        <taxon>Agaricomycotina</taxon>
        <taxon>Agaricomycetes</taxon>
        <taxon>Hymenochaetales</taxon>
        <taxon>Rickenellaceae</taxon>
        <taxon>Rickenella</taxon>
    </lineage>
</organism>
<dbReference type="Pfam" id="PF20152">
    <property type="entry name" value="DUF6534"/>
    <property type="match status" value="1"/>
</dbReference>
<reference evidence="4 5" key="1">
    <citation type="submission" date="2018-06" db="EMBL/GenBank/DDBJ databases">
        <title>A transcriptomic atlas of mushroom development highlights an independent origin of complex multicellularity.</title>
        <authorList>
            <consortium name="DOE Joint Genome Institute"/>
            <person name="Krizsan K."/>
            <person name="Almasi E."/>
            <person name="Merenyi Z."/>
            <person name="Sahu N."/>
            <person name="Viragh M."/>
            <person name="Koszo T."/>
            <person name="Mondo S."/>
            <person name="Kiss B."/>
            <person name="Balint B."/>
            <person name="Kues U."/>
            <person name="Barry K."/>
            <person name="Hegedus J.C."/>
            <person name="Henrissat B."/>
            <person name="Johnson J."/>
            <person name="Lipzen A."/>
            <person name="Ohm R."/>
            <person name="Nagy I."/>
            <person name="Pangilinan J."/>
            <person name="Yan J."/>
            <person name="Xiong Y."/>
            <person name="Grigoriev I.V."/>
            <person name="Hibbett D.S."/>
            <person name="Nagy L.G."/>
        </authorList>
    </citation>
    <scope>NUCLEOTIDE SEQUENCE [LARGE SCALE GENOMIC DNA]</scope>
    <source>
        <strain evidence="4 5">SZMC22713</strain>
    </source>
</reference>
<dbReference type="EMBL" id="ML170170">
    <property type="protein sequence ID" value="TDL23435.1"/>
    <property type="molecule type" value="Genomic_DNA"/>
</dbReference>
<feature type="transmembrane region" description="Helical" evidence="2">
    <location>
        <begin position="47"/>
        <end position="66"/>
    </location>
</feature>
<proteinExistence type="predicted"/>
<evidence type="ECO:0000256" key="2">
    <source>
        <dbReference type="SAM" id="Phobius"/>
    </source>
</evidence>
<feature type="transmembrane region" description="Helical" evidence="2">
    <location>
        <begin position="162"/>
        <end position="182"/>
    </location>
</feature>
<feature type="transmembrane region" description="Helical" evidence="2">
    <location>
        <begin position="15"/>
        <end position="35"/>
    </location>
</feature>
<dbReference type="PANTHER" id="PTHR40465">
    <property type="entry name" value="CHROMOSOME 1, WHOLE GENOME SHOTGUN SEQUENCE"/>
    <property type="match status" value="1"/>
</dbReference>
<evidence type="ECO:0000259" key="3">
    <source>
        <dbReference type="Pfam" id="PF20152"/>
    </source>
</evidence>
<dbReference type="OrthoDB" id="3214861at2759"/>
<protein>
    <recommendedName>
        <fullName evidence="3">DUF6534 domain-containing protein</fullName>
    </recommendedName>
</protein>
<name>A0A4Y7Q7P0_9AGAM</name>